<feature type="domain" description="FecR N-terminal" evidence="3">
    <location>
        <begin position="14"/>
        <end position="53"/>
    </location>
</feature>
<feature type="transmembrane region" description="Helical" evidence="1">
    <location>
        <begin position="91"/>
        <end position="115"/>
    </location>
</feature>
<evidence type="ECO:0000313" key="4">
    <source>
        <dbReference type="EMBL" id="CAD84728.1"/>
    </source>
</evidence>
<evidence type="ECO:0000259" key="3">
    <source>
        <dbReference type="Pfam" id="PF16220"/>
    </source>
</evidence>
<dbReference type="EMBL" id="AL954747">
    <property type="protein sequence ID" value="CAD84728.1"/>
    <property type="molecule type" value="Genomic_DNA"/>
</dbReference>
<organism evidence="4 5">
    <name type="scientific">Nitrosomonas europaea (strain ATCC 19718 / CIP 103999 / KCTC 2705 / NBRC 14298)</name>
    <dbReference type="NCBI Taxonomy" id="228410"/>
    <lineage>
        <taxon>Bacteria</taxon>
        <taxon>Pseudomonadati</taxon>
        <taxon>Pseudomonadota</taxon>
        <taxon>Betaproteobacteria</taxon>
        <taxon>Nitrosomonadales</taxon>
        <taxon>Nitrosomonadaceae</taxon>
        <taxon>Nitrosomonas</taxon>
    </lineage>
</organism>
<keyword evidence="1" id="KW-0472">Membrane</keyword>
<dbReference type="PANTHER" id="PTHR30273">
    <property type="entry name" value="PERIPLASMIC SIGNAL SENSOR AND SIGMA FACTOR ACTIVATOR FECR-RELATED"/>
    <property type="match status" value="1"/>
</dbReference>
<dbReference type="Gene3D" id="3.55.50.30">
    <property type="match status" value="1"/>
</dbReference>
<dbReference type="Proteomes" id="UP000001416">
    <property type="component" value="Chromosome"/>
</dbReference>
<dbReference type="DNASU" id="1081758"/>
<dbReference type="GO" id="GO:0016989">
    <property type="term" value="F:sigma factor antagonist activity"/>
    <property type="evidence" value="ECO:0007669"/>
    <property type="project" value="TreeGrafter"/>
</dbReference>
<proteinExistence type="predicted"/>
<evidence type="ECO:0000313" key="5">
    <source>
        <dbReference type="Proteomes" id="UP000001416"/>
    </source>
</evidence>
<sequence>MNRKHSDIPAHPRDAAAYWFARVHSGSFTQSDQEAFDSWLQADDLNRKEYQALDKIWQVAGQISAHELRAMLAEEPEPPQQIQKRLKRWRLTISAVAATIIIVIGFAGLFMPYGWLGEPFYTAEYVTDRGERRTEVLPDGSILEINTQTTALVEYFENRRNVRLAGGEIMFSVETDAARPFTVDAGSGTVLVTGTRFNVLRDQDQVQIAVESGSVEISSGHWWNRRTEQLTDGLGAQIDPDSMTPASPADIDTLTAWRQGKIIFKDQPLASVVKEMNRYLPQPITITDHRLDQVRIAGVFNTGDSAAFLQALHKSIPVQVILHADGSTELSLPR</sequence>
<protein>
    <submittedName>
        <fullName evidence="4">Putative transmembrane sensor</fullName>
    </submittedName>
</protein>
<dbReference type="PIRSF" id="PIRSF018266">
    <property type="entry name" value="FecR"/>
    <property type="match status" value="1"/>
</dbReference>
<dbReference type="Pfam" id="PF04773">
    <property type="entry name" value="FecR"/>
    <property type="match status" value="1"/>
</dbReference>
<dbReference type="InterPro" id="IPR012373">
    <property type="entry name" value="Ferrdict_sens_TM"/>
</dbReference>
<dbReference type="Gene3D" id="2.60.120.1440">
    <property type="match status" value="1"/>
</dbReference>
<dbReference type="GeneID" id="87104008"/>
<dbReference type="InterPro" id="IPR006860">
    <property type="entry name" value="FecR"/>
</dbReference>
<dbReference type="OrthoDB" id="1100567at2"/>
<keyword evidence="1 4" id="KW-0812">Transmembrane</keyword>
<gene>
    <name evidence="4" type="ordered locus">NE0817</name>
</gene>
<evidence type="ECO:0000256" key="1">
    <source>
        <dbReference type="SAM" id="Phobius"/>
    </source>
</evidence>
<keyword evidence="5" id="KW-1185">Reference proteome</keyword>
<dbReference type="InterPro" id="IPR032623">
    <property type="entry name" value="FecR_N"/>
</dbReference>
<dbReference type="KEGG" id="neu:NE0817"/>
<dbReference type="HOGENOM" id="CLU_050192_0_1_4"/>
<reference evidence="4 5" key="1">
    <citation type="journal article" date="2003" name="J. Bacteriol.">
        <title>Complete genome sequence of the ammonia-oxidizing bacterium and obligate chemolithoautotroph Nitrosomonas europaea.</title>
        <authorList>
            <person name="Chain P."/>
            <person name="Lamerdin J."/>
            <person name="Larimer F."/>
            <person name="Regala W."/>
            <person name="Land M."/>
            <person name="Hauser L."/>
            <person name="Hooper A."/>
            <person name="Klotz M."/>
            <person name="Norton J."/>
            <person name="Sayavedra-Soto L."/>
            <person name="Arciero D."/>
            <person name="Hommes N."/>
            <person name="Whittaker M."/>
            <person name="Arp D."/>
        </authorList>
    </citation>
    <scope>NUCLEOTIDE SEQUENCE [LARGE SCALE GENOMIC DNA]</scope>
    <source>
        <strain evidence="5">ATCC 19718 / CIP 103999 / KCTC 2705 / NBRC 14298</strain>
    </source>
</reference>
<feature type="domain" description="FecR protein" evidence="2">
    <location>
        <begin position="124"/>
        <end position="216"/>
    </location>
</feature>
<dbReference type="Pfam" id="PF16220">
    <property type="entry name" value="DUF4880"/>
    <property type="match status" value="1"/>
</dbReference>
<dbReference type="AlphaFoldDB" id="Q82W78"/>
<evidence type="ECO:0000259" key="2">
    <source>
        <dbReference type="Pfam" id="PF04773"/>
    </source>
</evidence>
<dbReference type="PhylomeDB" id="Q82W78"/>
<name>Q82W78_NITEU</name>
<dbReference type="eggNOG" id="COG3712">
    <property type="taxonomic scope" value="Bacteria"/>
</dbReference>
<keyword evidence="1" id="KW-1133">Transmembrane helix</keyword>
<accession>Q82W78</accession>
<dbReference type="PANTHER" id="PTHR30273:SF2">
    <property type="entry name" value="PROTEIN FECR"/>
    <property type="match status" value="1"/>
</dbReference>
<dbReference type="RefSeq" id="WP_011111428.1">
    <property type="nucleotide sequence ID" value="NC_004757.1"/>
</dbReference>
<dbReference type="STRING" id="228410.NE0817"/>